<comment type="caution">
    <text evidence="8">The sequence shown here is derived from an EMBL/GenBank/DDBJ whole genome shotgun (WGS) entry which is preliminary data.</text>
</comment>
<comment type="subcellular location">
    <subcellularLocation>
        <location evidence="1">Nucleus</location>
    </subcellularLocation>
</comment>
<dbReference type="AlphaFoldDB" id="A0A9W8B0T6"/>
<protein>
    <submittedName>
        <fullName evidence="8">Uncharacterized protein</fullName>
    </submittedName>
</protein>
<gene>
    <name evidence="8" type="ORF">IWQ62_000119</name>
</gene>
<dbReference type="InterPro" id="IPR048800">
    <property type="entry name" value="Cac1-like_C"/>
</dbReference>
<feature type="compositionally biased region" description="Polar residues" evidence="5">
    <location>
        <begin position="656"/>
        <end position="676"/>
    </location>
</feature>
<feature type="compositionally biased region" description="Low complexity" evidence="5">
    <location>
        <begin position="809"/>
        <end position="820"/>
    </location>
</feature>
<feature type="region of interest" description="Disordered" evidence="5">
    <location>
        <begin position="220"/>
        <end position="283"/>
    </location>
</feature>
<name>A0A9W8B0T6_9FUNG</name>
<feature type="compositionally biased region" description="Basic and acidic residues" evidence="5">
    <location>
        <begin position="267"/>
        <end position="278"/>
    </location>
</feature>
<dbReference type="Proteomes" id="UP001150925">
    <property type="component" value="Unassembled WGS sequence"/>
</dbReference>
<feature type="compositionally biased region" description="Low complexity" evidence="5">
    <location>
        <begin position="22"/>
        <end position="31"/>
    </location>
</feature>
<dbReference type="PANTHER" id="PTHR15272">
    <property type="entry name" value="CHROMATIN ASSEMBLY FACTOR 1 SUBUNIT A CAF-1 SUBUNIT A"/>
    <property type="match status" value="1"/>
</dbReference>
<reference evidence="8" key="1">
    <citation type="submission" date="2022-07" db="EMBL/GenBank/DDBJ databases">
        <title>Phylogenomic reconstructions and comparative analyses of Kickxellomycotina fungi.</title>
        <authorList>
            <person name="Reynolds N.K."/>
            <person name="Stajich J.E."/>
            <person name="Barry K."/>
            <person name="Grigoriev I.V."/>
            <person name="Crous P."/>
            <person name="Smith M.E."/>
        </authorList>
    </citation>
    <scope>NUCLEOTIDE SEQUENCE</scope>
    <source>
        <strain evidence="8">RSA 1196</strain>
    </source>
</reference>
<keyword evidence="4" id="KW-0539">Nucleus</keyword>
<feature type="region of interest" description="Disordered" evidence="5">
    <location>
        <begin position="619"/>
        <end position="690"/>
    </location>
</feature>
<feature type="compositionally biased region" description="Polar residues" evidence="5">
    <location>
        <begin position="236"/>
        <end position="260"/>
    </location>
</feature>
<feature type="compositionally biased region" description="Low complexity" evidence="5">
    <location>
        <begin position="623"/>
        <end position="643"/>
    </location>
</feature>
<feature type="compositionally biased region" description="Acidic residues" evidence="5">
    <location>
        <begin position="490"/>
        <end position="515"/>
    </location>
</feature>
<feature type="region of interest" description="Disordered" evidence="5">
    <location>
        <begin position="765"/>
        <end position="854"/>
    </location>
</feature>
<proteinExistence type="predicted"/>
<dbReference type="GO" id="GO:0006281">
    <property type="term" value="P:DNA repair"/>
    <property type="evidence" value="ECO:0007669"/>
    <property type="project" value="UniProtKB-KW"/>
</dbReference>
<feature type="region of interest" description="Disordered" evidence="5">
    <location>
        <begin position="490"/>
        <end position="577"/>
    </location>
</feature>
<feature type="domain" description="Chromatin assembly factor 1 subunit A dimerization" evidence="6">
    <location>
        <begin position="441"/>
        <end position="508"/>
    </location>
</feature>
<dbReference type="GO" id="GO:0033186">
    <property type="term" value="C:CAF-1 complex"/>
    <property type="evidence" value="ECO:0007669"/>
    <property type="project" value="TreeGrafter"/>
</dbReference>
<feature type="compositionally biased region" description="Polar residues" evidence="5">
    <location>
        <begin position="765"/>
        <end position="781"/>
    </location>
</feature>
<dbReference type="GO" id="GO:0005634">
    <property type="term" value="C:nucleus"/>
    <property type="evidence" value="ECO:0007669"/>
    <property type="project" value="UniProtKB-SubCell"/>
</dbReference>
<feature type="compositionally biased region" description="Acidic residues" evidence="5">
    <location>
        <begin position="542"/>
        <end position="555"/>
    </location>
</feature>
<dbReference type="Pfam" id="PF12253">
    <property type="entry name" value="CAF1A_dimeriz"/>
    <property type="match status" value="1"/>
</dbReference>
<evidence type="ECO:0000259" key="6">
    <source>
        <dbReference type="Pfam" id="PF12253"/>
    </source>
</evidence>
<evidence type="ECO:0000256" key="5">
    <source>
        <dbReference type="SAM" id="MobiDB-lite"/>
    </source>
</evidence>
<feature type="domain" description="Chromatin assembly factor 1 subunit Cac1-like C-terminal" evidence="7">
    <location>
        <begin position="698"/>
        <end position="752"/>
    </location>
</feature>
<evidence type="ECO:0000256" key="2">
    <source>
        <dbReference type="ARBA" id="ARBA00022763"/>
    </source>
</evidence>
<dbReference type="InterPro" id="IPR022043">
    <property type="entry name" value="CAF1A_DD"/>
</dbReference>
<keyword evidence="9" id="KW-1185">Reference proteome</keyword>
<dbReference type="PANTHER" id="PTHR15272:SF0">
    <property type="entry name" value="CHROMATIN ASSEMBLY FACTOR 1 SUBUNIT A"/>
    <property type="match status" value="1"/>
</dbReference>
<dbReference type="GO" id="GO:0006334">
    <property type="term" value="P:nucleosome assembly"/>
    <property type="evidence" value="ECO:0007669"/>
    <property type="project" value="TreeGrafter"/>
</dbReference>
<evidence type="ECO:0000256" key="1">
    <source>
        <dbReference type="ARBA" id="ARBA00004123"/>
    </source>
</evidence>
<evidence type="ECO:0000256" key="3">
    <source>
        <dbReference type="ARBA" id="ARBA00023204"/>
    </source>
</evidence>
<accession>A0A9W8B0T6</accession>
<evidence type="ECO:0000259" key="7">
    <source>
        <dbReference type="Pfam" id="PF21796"/>
    </source>
</evidence>
<evidence type="ECO:0000256" key="4">
    <source>
        <dbReference type="ARBA" id="ARBA00023242"/>
    </source>
</evidence>
<keyword evidence="2" id="KW-0227">DNA damage</keyword>
<sequence>MAARVSDMVELPSRNSATPENSSVPPSSPQAKPKPPELAKFHKLCTEEQHKNASKPVFPEIPQSCATLFAALVQEKEHDLTIVAKYIQHILFPTGYGSDDVNPDDVVSLVAIEKLVQQLAEYKNYGIPPEGTGKPYAAGPLTFYRWEVKDLEQYFPTALSTVLLARRQAREMAARQLQQYVANLKEEERCSLMQPFSHRRSKKRLFEELISESALTAASATVSRKTIPTKMPASHSEPTGAQNMAESKTGETALQQSDDTLGTDDDQATKRARADKDQPPNQTKLQGFFTKIQRHDSHTVLGSNPVHRSDYDRMFRRFYTRPSTTVAPINPHHRPCHPMLDDYILHSNSSLTLTDPKSHLRSCFDPLLIRQRMARYAQSRLRVCAPENLVESRPITLTVTNDGWSESVPVVPDASYTEDSSHRDASSPKINGSSIRHKIFKLLQFSENIRPAYYGTWSRSSAIINGRRYLNRDTGLLDYDVDSEAEWELDEEGEDLASDDDGELDGEDELVEGGEWDSRVDGRTTGLDDEDESGWLVPEGYLSDDEVMSEAEDGESMGCRPSGTVRGESGMGTGPGKTVVQPLMPVIVGPLFGEKGPVGLPSSLRWISELSVRPFCTEQWPLKPCTTPGPTTKTNKSTSKKSTAMGSQAPGPGPSSDFTRGTSTENKVIETTTLSSDPKPPSTPHRRKASWQMTDRLTLAKIIHDSAENLPTLIDRTQKQLPAFSKRDIEHTIKSIAYKEKRTGIPVKKWVVKDPVLLAQLPINSASSGALPSGDASSQTESRADSVIAETNKTTGPVQTTLQNRFKALRNSSSTPSSPKLSKRRRSELNTGEAEEEEVSRDAKRTTLAPSMSP</sequence>
<keyword evidence="3" id="KW-0234">DNA repair</keyword>
<organism evidence="8 9">
    <name type="scientific">Dispira parvispora</name>
    <dbReference type="NCBI Taxonomy" id="1520584"/>
    <lineage>
        <taxon>Eukaryota</taxon>
        <taxon>Fungi</taxon>
        <taxon>Fungi incertae sedis</taxon>
        <taxon>Zoopagomycota</taxon>
        <taxon>Kickxellomycotina</taxon>
        <taxon>Dimargaritomycetes</taxon>
        <taxon>Dimargaritales</taxon>
        <taxon>Dimargaritaceae</taxon>
        <taxon>Dispira</taxon>
    </lineage>
</organism>
<dbReference type="OrthoDB" id="440676at2759"/>
<feature type="region of interest" description="Disordered" evidence="5">
    <location>
        <begin position="1"/>
        <end position="39"/>
    </location>
</feature>
<feature type="compositionally biased region" description="Polar residues" evidence="5">
    <location>
        <begin position="789"/>
        <end position="804"/>
    </location>
</feature>
<dbReference type="Pfam" id="PF21796">
    <property type="entry name" value="Cac1_C"/>
    <property type="match status" value="1"/>
</dbReference>
<dbReference type="EMBL" id="JANBPY010000004">
    <property type="protein sequence ID" value="KAJ1970150.1"/>
    <property type="molecule type" value="Genomic_DNA"/>
</dbReference>
<evidence type="ECO:0000313" key="9">
    <source>
        <dbReference type="Proteomes" id="UP001150925"/>
    </source>
</evidence>
<evidence type="ECO:0000313" key="8">
    <source>
        <dbReference type="EMBL" id="KAJ1970150.1"/>
    </source>
</evidence>